<dbReference type="Gene3D" id="1.10.246.20">
    <property type="entry name" value="Coactivator CBP, KIX domain"/>
    <property type="match status" value="1"/>
</dbReference>
<evidence type="ECO:0000259" key="11">
    <source>
        <dbReference type="Pfam" id="PF09606"/>
    </source>
</evidence>
<protein>
    <recommendedName>
        <fullName evidence="4 10">Mediator of RNA polymerase II transcription subunit 15</fullName>
    </recommendedName>
    <alternativeName>
        <fullName evidence="9 10">Mediator complex subunit 15</fullName>
    </alternativeName>
</protein>
<dbReference type="Proteomes" id="UP001153709">
    <property type="component" value="Chromosome 1"/>
</dbReference>
<name>A0A9N9SLC5_DIABA</name>
<dbReference type="Pfam" id="PF09606">
    <property type="entry name" value="Med15_N"/>
    <property type="match status" value="1"/>
</dbReference>
<organism evidence="12 13">
    <name type="scientific">Diabrotica balteata</name>
    <name type="common">Banded cucumber beetle</name>
    <dbReference type="NCBI Taxonomy" id="107213"/>
    <lineage>
        <taxon>Eukaryota</taxon>
        <taxon>Metazoa</taxon>
        <taxon>Ecdysozoa</taxon>
        <taxon>Arthropoda</taxon>
        <taxon>Hexapoda</taxon>
        <taxon>Insecta</taxon>
        <taxon>Pterygota</taxon>
        <taxon>Neoptera</taxon>
        <taxon>Endopterygota</taxon>
        <taxon>Coleoptera</taxon>
        <taxon>Polyphaga</taxon>
        <taxon>Cucujiformia</taxon>
        <taxon>Chrysomeloidea</taxon>
        <taxon>Chrysomelidae</taxon>
        <taxon>Galerucinae</taxon>
        <taxon>Diabroticina</taxon>
        <taxon>Diabroticites</taxon>
        <taxon>Diabrotica</taxon>
    </lineage>
</organism>
<comment type="function">
    <text evidence="10">Component of the Mediator complex, a coactivator involved in the regulated transcription of nearly all RNA polymerase II-dependent genes. Mediator functions as a bridge to convey information from gene-specific regulatory proteins to the basal RNA polymerase II transcription machinery. Mediator is recruited to promoters by direct interactions with regulatory proteins and serves as a scaffold for the assembly of a functional preinitiation complex with RNA polymerase II and the general transcription factors.</text>
</comment>
<evidence type="ECO:0000256" key="6">
    <source>
        <dbReference type="ARBA" id="ARBA00023159"/>
    </source>
</evidence>
<evidence type="ECO:0000256" key="8">
    <source>
        <dbReference type="ARBA" id="ARBA00023242"/>
    </source>
</evidence>
<dbReference type="FunFam" id="1.10.246.20:FF:000002">
    <property type="entry name" value="Mediator of RNA polymerase II transcription subunit 15"/>
    <property type="match status" value="1"/>
</dbReference>
<evidence type="ECO:0000256" key="1">
    <source>
        <dbReference type="ARBA" id="ARBA00004123"/>
    </source>
</evidence>
<proteinExistence type="inferred from homology"/>
<dbReference type="InterPro" id="IPR019087">
    <property type="entry name" value="Med15_N"/>
</dbReference>
<evidence type="ECO:0000256" key="9">
    <source>
        <dbReference type="ARBA" id="ARBA00032016"/>
    </source>
</evidence>
<gene>
    <name evidence="10" type="primary">MED15</name>
    <name evidence="12" type="ORF">DIABBA_LOCUS210</name>
</gene>
<keyword evidence="13" id="KW-1185">Reference proteome</keyword>
<evidence type="ECO:0000313" key="12">
    <source>
        <dbReference type="EMBL" id="CAG9826064.1"/>
    </source>
</evidence>
<evidence type="ECO:0000256" key="3">
    <source>
        <dbReference type="ARBA" id="ARBA00011837"/>
    </source>
</evidence>
<accession>A0A9N9SLC5</accession>
<evidence type="ECO:0000256" key="10">
    <source>
        <dbReference type="RuleBase" id="RU364148"/>
    </source>
</evidence>
<feature type="domain" description="Mediator of RNA polymerase II transcription subunit 15 N-terminal" evidence="11">
    <location>
        <begin position="4"/>
        <end position="70"/>
    </location>
</feature>
<keyword evidence="5 10" id="KW-0805">Transcription regulation</keyword>
<dbReference type="GO" id="GO:0005634">
    <property type="term" value="C:nucleus"/>
    <property type="evidence" value="ECO:0007669"/>
    <property type="project" value="UniProtKB-SubCell"/>
</dbReference>
<comment type="subcellular location">
    <subcellularLocation>
        <location evidence="1 10">Nucleus</location>
    </subcellularLocation>
</comment>
<dbReference type="InterPro" id="IPR036529">
    <property type="entry name" value="KIX_dom_sf"/>
</dbReference>
<evidence type="ECO:0000313" key="13">
    <source>
        <dbReference type="Proteomes" id="UP001153709"/>
    </source>
</evidence>
<keyword evidence="6 10" id="KW-0010">Activator</keyword>
<dbReference type="OrthoDB" id="10055322at2759"/>
<comment type="similarity">
    <text evidence="2 10">Belongs to the Mediator complex subunit 15 family.</text>
</comment>
<dbReference type="AlphaFoldDB" id="A0A9N9SLC5"/>
<evidence type="ECO:0000256" key="4">
    <source>
        <dbReference type="ARBA" id="ARBA00019613"/>
    </source>
</evidence>
<evidence type="ECO:0000256" key="5">
    <source>
        <dbReference type="ARBA" id="ARBA00023015"/>
    </source>
</evidence>
<keyword evidence="7 10" id="KW-0804">Transcription</keyword>
<dbReference type="GO" id="GO:0006355">
    <property type="term" value="P:regulation of DNA-templated transcription"/>
    <property type="evidence" value="ECO:0007669"/>
    <property type="project" value="InterPro"/>
</dbReference>
<comment type="subunit">
    <text evidence="3 10">Component of the Mediator complex.</text>
</comment>
<dbReference type="GO" id="GO:0003712">
    <property type="term" value="F:transcription coregulator activity"/>
    <property type="evidence" value="ECO:0007669"/>
    <property type="project" value="InterPro"/>
</dbReference>
<evidence type="ECO:0000256" key="7">
    <source>
        <dbReference type="ARBA" id="ARBA00023163"/>
    </source>
</evidence>
<sequence>MAGHNSWKSFIFRRSIVVKIEEAIRQSGMNPPRNSQEMENHIFSRAKNKDEYLAYAARIILHMREMRERMIVRDQRTRG</sequence>
<keyword evidence="8 10" id="KW-0539">Nucleus</keyword>
<dbReference type="EMBL" id="OU898276">
    <property type="protein sequence ID" value="CAG9826064.1"/>
    <property type="molecule type" value="Genomic_DNA"/>
</dbReference>
<evidence type="ECO:0000256" key="2">
    <source>
        <dbReference type="ARBA" id="ARBA00009807"/>
    </source>
</evidence>
<reference evidence="12" key="1">
    <citation type="submission" date="2022-01" db="EMBL/GenBank/DDBJ databases">
        <authorList>
            <person name="King R."/>
        </authorList>
    </citation>
    <scope>NUCLEOTIDE SEQUENCE</scope>
</reference>